<dbReference type="PROSITE" id="PS51459">
    <property type="entry name" value="FIDO"/>
    <property type="match status" value="1"/>
</dbReference>
<feature type="compositionally biased region" description="Basic and acidic residues" evidence="6">
    <location>
        <begin position="8"/>
        <end position="27"/>
    </location>
</feature>
<comment type="subcellular location">
    <subcellularLocation>
        <location evidence="1">Nucleus</location>
    </subcellularLocation>
</comment>
<dbReference type="SUPFAM" id="SSF53098">
    <property type="entry name" value="Ribonuclease H-like"/>
    <property type="match status" value="1"/>
</dbReference>
<dbReference type="PANTHER" id="PTHR46481:SF10">
    <property type="entry name" value="ZINC FINGER BED DOMAIN-CONTAINING PROTEIN 39"/>
    <property type="match status" value="1"/>
</dbReference>
<dbReference type="GO" id="GO:0008270">
    <property type="term" value="F:zinc ion binding"/>
    <property type="evidence" value="ECO:0007669"/>
    <property type="project" value="UniProtKB-KW"/>
</dbReference>
<evidence type="ECO:0000313" key="9">
    <source>
        <dbReference type="Proteomes" id="UP001620645"/>
    </source>
</evidence>
<dbReference type="InterPro" id="IPR052035">
    <property type="entry name" value="ZnF_BED_domain_contain"/>
</dbReference>
<proteinExistence type="predicted"/>
<dbReference type="InterPro" id="IPR008906">
    <property type="entry name" value="HATC_C_dom"/>
</dbReference>
<evidence type="ECO:0000256" key="2">
    <source>
        <dbReference type="ARBA" id="ARBA00022723"/>
    </source>
</evidence>
<dbReference type="Gene3D" id="1.10.3290.10">
    <property type="entry name" value="Fido-like domain"/>
    <property type="match status" value="1"/>
</dbReference>
<gene>
    <name evidence="8" type="ORF">niasHS_008097</name>
</gene>
<dbReference type="PANTHER" id="PTHR46481">
    <property type="entry name" value="ZINC FINGER BED DOMAIN-CONTAINING PROTEIN 4"/>
    <property type="match status" value="1"/>
</dbReference>
<dbReference type="Pfam" id="PF05699">
    <property type="entry name" value="Dimer_Tnp_hAT"/>
    <property type="match status" value="1"/>
</dbReference>
<comment type="caution">
    <text evidence="8">The sequence shown here is derived from an EMBL/GenBank/DDBJ whole genome shotgun (WGS) entry which is preliminary data.</text>
</comment>
<feature type="region of interest" description="Disordered" evidence="6">
    <location>
        <begin position="1"/>
        <end position="28"/>
    </location>
</feature>
<evidence type="ECO:0000256" key="5">
    <source>
        <dbReference type="ARBA" id="ARBA00023242"/>
    </source>
</evidence>
<evidence type="ECO:0000256" key="6">
    <source>
        <dbReference type="SAM" id="MobiDB-lite"/>
    </source>
</evidence>
<evidence type="ECO:0000313" key="8">
    <source>
        <dbReference type="EMBL" id="KAL3087473.1"/>
    </source>
</evidence>
<evidence type="ECO:0000259" key="7">
    <source>
        <dbReference type="PROSITE" id="PS51459"/>
    </source>
</evidence>
<dbReference type="EMBL" id="JBICCN010000178">
    <property type="protein sequence ID" value="KAL3087473.1"/>
    <property type="molecule type" value="Genomic_DNA"/>
</dbReference>
<name>A0ABD2JAG1_HETSC</name>
<sequence length="697" mass="80077">MDPSINKRIAEQKARIERDAKAARDQKDLDDEMTDKRLLKILQTRRDLLHAKKISEEVLKELHKIACNYSRGSGEYRIVDTIRAGELFGPNAADARKQMKKLMSQLDERIADKSKAVVRTAIYAHLEILRIHIFDDSNGKTARLFLNLILLQNARSVKGLKIHLFGKHKDTSYAEKYLKLEEGKSKKEDPKITDYTTRSSGKLSVMDKDIINFIACCNLPFQIINHKTFKKLLRNPSENLRDESHYRKNVMPEVYKVVKNKIKGEIAEFEQICCTSDIWTSDTTKDAFISLTAVGVSSKFSRKKFTLAIQKFHGAHTSERISEILKALLESWNVKECHCFVTDSTANLVKALDLIYIERISCVAHDLNLCVKDSFSKEKDEMAQIFEKCRKIVGTLKHSAKLMDDLKDVQGELGLPKAKLLQDVSTRWNSTLRMIERMLEQSAAIDEFLELLKPTEEVSLHYCKETLSARIPLARTLVSTLERVDLSVTIDGEMKILNEVEEMRTRLIEAVKKRFLQKENRLCMLSTFLDPRFKDRFSSESDVFFARVSRFLKDEAADESDILENLEEEVNSTRISPPAKRACSILEIMQNIASCSKKATSTQNMGMSEEILTYKEDICVSMNVDPLQWWNNNEKNFPKLSMIARRYLSPPCTSISSEQLFSVARDVYDYRRSSIPPETAEMLIFLHNSIPDVNFSY</sequence>
<dbReference type="InterPro" id="IPR012337">
    <property type="entry name" value="RNaseH-like_sf"/>
</dbReference>
<dbReference type="InterPro" id="IPR036597">
    <property type="entry name" value="Fido-like_dom_sf"/>
</dbReference>
<keyword evidence="4" id="KW-0862">Zinc</keyword>
<dbReference type="SUPFAM" id="SSF140931">
    <property type="entry name" value="Fic-like"/>
    <property type="match status" value="1"/>
</dbReference>
<keyword evidence="2" id="KW-0479">Metal-binding</keyword>
<keyword evidence="9" id="KW-1185">Reference proteome</keyword>
<keyword evidence="5" id="KW-0539">Nucleus</keyword>
<dbReference type="GO" id="GO:0005634">
    <property type="term" value="C:nucleus"/>
    <property type="evidence" value="ECO:0007669"/>
    <property type="project" value="UniProtKB-SubCell"/>
</dbReference>
<feature type="domain" description="Fido" evidence="7">
    <location>
        <begin position="54"/>
        <end position="198"/>
    </location>
</feature>
<organism evidence="8 9">
    <name type="scientific">Heterodera schachtii</name>
    <name type="common">Sugarbeet cyst nematode worm</name>
    <name type="synonym">Tylenchus schachtii</name>
    <dbReference type="NCBI Taxonomy" id="97005"/>
    <lineage>
        <taxon>Eukaryota</taxon>
        <taxon>Metazoa</taxon>
        <taxon>Ecdysozoa</taxon>
        <taxon>Nematoda</taxon>
        <taxon>Chromadorea</taxon>
        <taxon>Rhabditida</taxon>
        <taxon>Tylenchina</taxon>
        <taxon>Tylenchomorpha</taxon>
        <taxon>Tylenchoidea</taxon>
        <taxon>Heteroderidae</taxon>
        <taxon>Heteroderinae</taxon>
        <taxon>Heterodera</taxon>
    </lineage>
</organism>
<dbReference type="AlphaFoldDB" id="A0ABD2JAG1"/>
<evidence type="ECO:0000256" key="3">
    <source>
        <dbReference type="ARBA" id="ARBA00022771"/>
    </source>
</evidence>
<reference evidence="8 9" key="1">
    <citation type="submission" date="2024-10" db="EMBL/GenBank/DDBJ databases">
        <authorList>
            <person name="Kim D."/>
        </authorList>
    </citation>
    <scope>NUCLEOTIDE SEQUENCE [LARGE SCALE GENOMIC DNA]</scope>
    <source>
        <strain evidence="8">Taebaek</strain>
    </source>
</reference>
<dbReference type="InterPro" id="IPR003812">
    <property type="entry name" value="Fido"/>
</dbReference>
<keyword evidence="3" id="KW-0863">Zinc-finger</keyword>
<protein>
    <recommendedName>
        <fullName evidence="7">Fido domain-containing protein</fullName>
    </recommendedName>
</protein>
<evidence type="ECO:0000256" key="4">
    <source>
        <dbReference type="ARBA" id="ARBA00022833"/>
    </source>
</evidence>
<dbReference type="Pfam" id="PF02661">
    <property type="entry name" value="Fic"/>
    <property type="match status" value="1"/>
</dbReference>
<accession>A0ABD2JAG1</accession>
<evidence type="ECO:0000256" key="1">
    <source>
        <dbReference type="ARBA" id="ARBA00004123"/>
    </source>
</evidence>
<dbReference type="Proteomes" id="UP001620645">
    <property type="component" value="Unassembled WGS sequence"/>
</dbReference>